<keyword evidence="2" id="KW-1185">Reference proteome</keyword>
<dbReference type="Pfam" id="PF02348">
    <property type="entry name" value="CTP_transf_3"/>
    <property type="match status" value="1"/>
</dbReference>
<organism evidence="1 2">
    <name type="scientific">Lutibacter flavus</name>
    <dbReference type="NCBI Taxonomy" id="691689"/>
    <lineage>
        <taxon>Bacteria</taxon>
        <taxon>Pseudomonadati</taxon>
        <taxon>Bacteroidota</taxon>
        <taxon>Flavobacteriia</taxon>
        <taxon>Flavobacteriales</taxon>
        <taxon>Flavobacteriaceae</taxon>
        <taxon>Lutibacter</taxon>
    </lineage>
</organism>
<evidence type="ECO:0000313" key="1">
    <source>
        <dbReference type="EMBL" id="SNR36527.1"/>
    </source>
</evidence>
<dbReference type="GO" id="GO:0008781">
    <property type="term" value="F:N-acylneuraminate cytidylyltransferase activity"/>
    <property type="evidence" value="ECO:0007669"/>
    <property type="project" value="TreeGrafter"/>
</dbReference>
<dbReference type="PANTHER" id="PTHR21485">
    <property type="entry name" value="HAD SUPERFAMILY MEMBERS CMAS AND KDSC"/>
    <property type="match status" value="1"/>
</dbReference>
<dbReference type="AlphaFoldDB" id="A0A238VQV1"/>
<dbReference type="Proteomes" id="UP000198412">
    <property type="component" value="Unassembled WGS sequence"/>
</dbReference>
<dbReference type="InterPro" id="IPR050793">
    <property type="entry name" value="CMP-NeuNAc_synthase"/>
</dbReference>
<dbReference type="SUPFAM" id="SSF53448">
    <property type="entry name" value="Nucleotide-diphospho-sugar transferases"/>
    <property type="match status" value="1"/>
</dbReference>
<gene>
    <name evidence="1" type="ORF">SAMN04488111_0880</name>
</gene>
<sequence length="232" mass="26174">MKILGIIPARRGSKGVAKKNSKLLKGKPLISYTIEAALNSKLVTDIIVSSDNEAILAIANSYKNIKVVKRPKELATDESPTISTVIHAIEFLKENGNEYDAICLLQPTNPFRTSSFIDEAILKFEETQKDCLVSVLEVPHQFNPHWVFEKKNNGNIEISTGDKEIITRRQELPKCYYRDGAIYLTKMSVLQNRKSFFGEKLGFIVSDSTFHVNIDSLDDWLKAEKMIIKLGI</sequence>
<evidence type="ECO:0000313" key="2">
    <source>
        <dbReference type="Proteomes" id="UP000198412"/>
    </source>
</evidence>
<accession>A0A238VQV1</accession>
<keyword evidence="1" id="KW-0548">Nucleotidyltransferase</keyword>
<dbReference type="RefSeq" id="WP_089377181.1">
    <property type="nucleotide sequence ID" value="NZ_FZNX01000001.1"/>
</dbReference>
<dbReference type="InterPro" id="IPR003329">
    <property type="entry name" value="Cytidylyl_trans"/>
</dbReference>
<proteinExistence type="predicted"/>
<dbReference type="InterPro" id="IPR029044">
    <property type="entry name" value="Nucleotide-diphossugar_trans"/>
</dbReference>
<dbReference type="EMBL" id="FZNX01000001">
    <property type="protein sequence ID" value="SNR36527.1"/>
    <property type="molecule type" value="Genomic_DNA"/>
</dbReference>
<dbReference type="Gene3D" id="3.90.550.10">
    <property type="entry name" value="Spore Coat Polysaccharide Biosynthesis Protein SpsA, Chain A"/>
    <property type="match status" value="1"/>
</dbReference>
<reference evidence="2" key="1">
    <citation type="submission" date="2017-06" db="EMBL/GenBank/DDBJ databases">
        <authorList>
            <person name="Varghese N."/>
            <person name="Submissions S."/>
        </authorList>
    </citation>
    <scope>NUCLEOTIDE SEQUENCE [LARGE SCALE GENOMIC DNA]</scope>
    <source>
        <strain evidence="2">DSM 27993</strain>
    </source>
</reference>
<keyword evidence="1" id="KW-0808">Transferase</keyword>
<protein>
    <submittedName>
        <fullName evidence="1">N-acylneuraminate cytidylyltransferase</fullName>
    </submittedName>
</protein>
<dbReference type="PANTHER" id="PTHR21485:SF6">
    <property type="entry name" value="N-ACYLNEURAMINATE CYTIDYLYLTRANSFERASE-RELATED"/>
    <property type="match status" value="1"/>
</dbReference>
<dbReference type="OrthoDB" id="9805604at2"/>
<name>A0A238VQV1_9FLAO</name>
<dbReference type="CDD" id="cd02513">
    <property type="entry name" value="CMP-NeuAc_Synthase"/>
    <property type="match status" value="1"/>
</dbReference>